<evidence type="ECO:0000313" key="1">
    <source>
        <dbReference type="EMBL" id="VHO06710.1"/>
    </source>
</evidence>
<gene>
    <name evidence="1" type="ORF">BAL341_3723</name>
</gene>
<organism evidence="1">
    <name type="scientific">Rheinheimera sp. BAL341</name>
    <dbReference type="NCBI Taxonomy" id="1708203"/>
    <lineage>
        <taxon>Bacteria</taxon>
        <taxon>Pseudomonadati</taxon>
        <taxon>Pseudomonadota</taxon>
        <taxon>Gammaproteobacteria</taxon>
        <taxon>Chromatiales</taxon>
        <taxon>Chromatiaceae</taxon>
        <taxon>Rheinheimera</taxon>
    </lineage>
</organism>
<accession>A0A486XVW9</accession>
<sequence length="43" mass="4753">MSVDTNRITASEAMISFKGKVAEIKRKKPDSYEPGLAVLGAWR</sequence>
<proteinExistence type="predicted"/>
<name>A0A486XVW9_9GAMM</name>
<reference evidence="1" key="1">
    <citation type="submission" date="2019-04" db="EMBL/GenBank/DDBJ databases">
        <authorList>
            <person name="Brambilla D."/>
        </authorList>
    </citation>
    <scope>NUCLEOTIDE SEQUENCE</scope>
    <source>
        <strain evidence="1">BAL1</strain>
    </source>
</reference>
<dbReference type="EMBL" id="CAAJGR010000034">
    <property type="protein sequence ID" value="VHO06710.1"/>
    <property type="molecule type" value="Genomic_DNA"/>
</dbReference>
<protein>
    <submittedName>
        <fullName evidence="1">Uncharacterized protein</fullName>
    </submittedName>
</protein>
<dbReference type="AlphaFoldDB" id="A0A486XVW9"/>